<dbReference type="InterPro" id="IPR018035">
    <property type="entry name" value="Flagellar_FliH/T3SS_HrpE"/>
</dbReference>
<protein>
    <recommendedName>
        <fullName evidence="4">Flagellar assembly protein FliH</fullName>
    </recommendedName>
</protein>
<keyword evidence="12" id="KW-0969">Cilium</keyword>
<comment type="function">
    <text evidence="1">Needed for flagellar regrowth and assembly.</text>
</comment>
<proteinExistence type="inferred from homology"/>
<evidence type="ECO:0000256" key="9">
    <source>
        <dbReference type="ARBA" id="ARBA00023225"/>
    </source>
</evidence>
<dbReference type="PRINTS" id="PR01003">
    <property type="entry name" value="FLGFLIH"/>
</dbReference>
<dbReference type="OrthoDB" id="6397640at2"/>
<dbReference type="NCBIfam" id="NF009925">
    <property type="entry name" value="PRK13386.1"/>
    <property type="match status" value="1"/>
</dbReference>
<feature type="region of interest" description="Disordered" evidence="10">
    <location>
        <begin position="46"/>
        <end position="75"/>
    </location>
</feature>
<evidence type="ECO:0000313" key="13">
    <source>
        <dbReference type="Proteomes" id="UP000001982"/>
    </source>
</evidence>
<dbReference type="GO" id="GO:0044781">
    <property type="term" value="P:bacterial-type flagellum organization"/>
    <property type="evidence" value="ECO:0007669"/>
    <property type="project" value="UniProtKB-KW"/>
</dbReference>
<dbReference type="InterPro" id="IPR051472">
    <property type="entry name" value="T3SS_Stator/FliH"/>
</dbReference>
<organism evidence="12 13">
    <name type="scientific">Shewanella denitrificans (strain OS217 / ATCC BAA-1090 / DSM 15013)</name>
    <dbReference type="NCBI Taxonomy" id="318161"/>
    <lineage>
        <taxon>Bacteria</taxon>
        <taxon>Pseudomonadati</taxon>
        <taxon>Pseudomonadota</taxon>
        <taxon>Gammaproteobacteria</taxon>
        <taxon>Alteromonadales</taxon>
        <taxon>Shewanellaceae</taxon>
        <taxon>Shewanella</taxon>
    </lineage>
</organism>
<evidence type="ECO:0000256" key="10">
    <source>
        <dbReference type="SAM" id="MobiDB-lite"/>
    </source>
</evidence>
<keyword evidence="9" id="KW-1006">Bacterial flagellum protein export</keyword>
<evidence type="ECO:0000256" key="8">
    <source>
        <dbReference type="ARBA" id="ARBA00022927"/>
    </source>
</evidence>
<dbReference type="KEGG" id="sdn:Sden_3657"/>
<dbReference type="AlphaFoldDB" id="Q12HZ4"/>
<keyword evidence="5" id="KW-0813">Transport</keyword>
<feature type="domain" description="Flagellar assembly protein FliH/Type III secretion system HrpE" evidence="11">
    <location>
        <begin position="100"/>
        <end position="219"/>
    </location>
</feature>
<keyword evidence="12" id="KW-0282">Flagellum</keyword>
<dbReference type="GO" id="GO:0071973">
    <property type="term" value="P:bacterial-type flagellum-dependent cell motility"/>
    <property type="evidence" value="ECO:0007669"/>
    <property type="project" value="InterPro"/>
</dbReference>
<evidence type="ECO:0000256" key="3">
    <source>
        <dbReference type="ARBA" id="ARBA00006602"/>
    </source>
</evidence>
<dbReference type="RefSeq" id="WP_011498071.1">
    <property type="nucleotide sequence ID" value="NC_007954.1"/>
</dbReference>
<evidence type="ECO:0000256" key="2">
    <source>
        <dbReference type="ARBA" id="ARBA00004496"/>
    </source>
</evidence>
<evidence type="ECO:0000256" key="4">
    <source>
        <dbReference type="ARBA" id="ARBA00016507"/>
    </source>
</evidence>
<evidence type="ECO:0000256" key="5">
    <source>
        <dbReference type="ARBA" id="ARBA00022448"/>
    </source>
</evidence>
<evidence type="ECO:0000259" key="11">
    <source>
        <dbReference type="Pfam" id="PF02108"/>
    </source>
</evidence>
<feature type="compositionally biased region" description="Polar residues" evidence="10">
    <location>
        <begin position="46"/>
        <end position="56"/>
    </location>
</feature>
<dbReference type="GO" id="GO:0009288">
    <property type="term" value="C:bacterial-type flagellum"/>
    <property type="evidence" value="ECO:0007669"/>
    <property type="project" value="InterPro"/>
</dbReference>
<evidence type="ECO:0000256" key="7">
    <source>
        <dbReference type="ARBA" id="ARBA00022795"/>
    </source>
</evidence>
<dbReference type="EMBL" id="CP000302">
    <property type="protein sequence ID" value="ABE56932.1"/>
    <property type="molecule type" value="Genomic_DNA"/>
</dbReference>
<gene>
    <name evidence="12" type="ordered locus">Sden_3657</name>
</gene>
<dbReference type="InterPro" id="IPR000563">
    <property type="entry name" value="Flag_FliH"/>
</dbReference>
<comment type="subcellular location">
    <subcellularLocation>
        <location evidence="2">Cytoplasm</location>
    </subcellularLocation>
</comment>
<keyword evidence="12" id="KW-0966">Cell projection</keyword>
<sequence length="235" mass="26221">MNNKHNPWRLDPKLARRYRFPALIGEAVSSNDSSEWQNYQQAFEQGYQEGSRQGQEQGLAAGTEEGLQRGHAQGVKQGLLEGQQQGKQSIDEQFNQLIVPLAALKSLLEEGHAEQVRNQQDLILDLVRRVSQQVIRCELTLQPQQILKLVEETLSALPNDKGEIKIHLEPSAVTKLKELGEDKLRGWQLVSDASISAGSCRIVSDKSDADASIETRLEACMEQVEAKLNEVEIEG</sequence>
<keyword evidence="8" id="KW-0653">Protein transport</keyword>
<comment type="similarity">
    <text evidence="3">Belongs to the FliH family.</text>
</comment>
<evidence type="ECO:0000256" key="6">
    <source>
        <dbReference type="ARBA" id="ARBA00022490"/>
    </source>
</evidence>
<dbReference type="PANTHER" id="PTHR34982:SF1">
    <property type="entry name" value="FLAGELLAR ASSEMBLY PROTEIN FLIH"/>
    <property type="match status" value="1"/>
</dbReference>
<dbReference type="Proteomes" id="UP000001982">
    <property type="component" value="Chromosome"/>
</dbReference>
<keyword evidence="7" id="KW-1005">Bacterial flagellum biogenesis</keyword>
<dbReference type="GO" id="GO:0003774">
    <property type="term" value="F:cytoskeletal motor activity"/>
    <property type="evidence" value="ECO:0007669"/>
    <property type="project" value="InterPro"/>
</dbReference>
<name>Q12HZ4_SHEDO</name>
<dbReference type="GO" id="GO:0015031">
    <property type="term" value="P:protein transport"/>
    <property type="evidence" value="ECO:0007669"/>
    <property type="project" value="UniProtKB-KW"/>
</dbReference>
<dbReference type="Pfam" id="PF02108">
    <property type="entry name" value="FliH"/>
    <property type="match status" value="1"/>
</dbReference>
<dbReference type="PANTHER" id="PTHR34982">
    <property type="entry name" value="YOP PROTEINS TRANSLOCATION PROTEIN L"/>
    <property type="match status" value="1"/>
</dbReference>
<dbReference type="HOGENOM" id="CLU_062625_3_0_6"/>
<dbReference type="eggNOG" id="COG1317">
    <property type="taxonomic scope" value="Bacteria"/>
</dbReference>
<keyword evidence="13" id="KW-1185">Reference proteome</keyword>
<keyword evidence="6" id="KW-0963">Cytoplasm</keyword>
<evidence type="ECO:0000313" key="12">
    <source>
        <dbReference type="EMBL" id="ABE56932.1"/>
    </source>
</evidence>
<reference evidence="12 13" key="1">
    <citation type="submission" date="2006-03" db="EMBL/GenBank/DDBJ databases">
        <title>Complete sequence of Shewanella denitrificans OS217.</title>
        <authorList>
            <consortium name="US DOE Joint Genome Institute"/>
            <person name="Copeland A."/>
            <person name="Lucas S."/>
            <person name="Lapidus A."/>
            <person name="Barry K."/>
            <person name="Detter J.C."/>
            <person name="Glavina del Rio T."/>
            <person name="Hammon N."/>
            <person name="Israni S."/>
            <person name="Dalin E."/>
            <person name="Tice H."/>
            <person name="Pitluck S."/>
            <person name="Brettin T."/>
            <person name="Bruce D."/>
            <person name="Han C."/>
            <person name="Tapia R."/>
            <person name="Gilna P."/>
            <person name="Kiss H."/>
            <person name="Schmutz J."/>
            <person name="Larimer F."/>
            <person name="Land M."/>
            <person name="Hauser L."/>
            <person name="Kyrpides N."/>
            <person name="Lykidis A."/>
            <person name="Richardson P."/>
        </authorList>
    </citation>
    <scope>NUCLEOTIDE SEQUENCE [LARGE SCALE GENOMIC DNA]</scope>
    <source>
        <strain evidence="13">OS217 / ATCC BAA-1090 / DSM 15013</strain>
    </source>
</reference>
<evidence type="ECO:0000256" key="1">
    <source>
        <dbReference type="ARBA" id="ARBA00003041"/>
    </source>
</evidence>
<dbReference type="STRING" id="318161.Sden_3657"/>
<dbReference type="GO" id="GO:0005829">
    <property type="term" value="C:cytosol"/>
    <property type="evidence" value="ECO:0007669"/>
    <property type="project" value="TreeGrafter"/>
</dbReference>
<accession>Q12HZ4</accession>